<evidence type="ECO:0000256" key="4">
    <source>
        <dbReference type="ARBA" id="ARBA00023163"/>
    </source>
</evidence>
<feature type="region of interest" description="Disordered" evidence="6">
    <location>
        <begin position="215"/>
        <end position="245"/>
    </location>
</feature>
<proteinExistence type="predicted"/>
<dbReference type="PANTHER" id="PTHR35346:SF1">
    <property type="entry name" value="BEN DOMAIN-CONTAINING PROTEIN 6"/>
    <property type="match status" value="1"/>
</dbReference>
<gene>
    <name evidence="8" type="ORF">ACAOBT_LOCUS30094</name>
</gene>
<dbReference type="GO" id="GO:0005634">
    <property type="term" value="C:nucleus"/>
    <property type="evidence" value="ECO:0007669"/>
    <property type="project" value="UniProtKB-SubCell"/>
</dbReference>
<name>A0A9P0Q2J7_ACAOB</name>
<comment type="caution">
    <text evidence="8">The sequence shown here is derived from an EMBL/GenBank/DDBJ whole genome shotgun (WGS) entry which is preliminary data.</text>
</comment>
<keyword evidence="9" id="KW-1185">Reference proteome</keyword>
<evidence type="ECO:0000256" key="6">
    <source>
        <dbReference type="SAM" id="MobiDB-lite"/>
    </source>
</evidence>
<dbReference type="GO" id="GO:0045746">
    <property type="term" value="P:negative regulation of Notch signaling pathway"/>
    <property type="evidence" value="ECO:0007669"/>
    <property type="project" value="InterPro"/>
</dbReference>
<feature type="region of interest" description="Disordered" evidence="6">
    <location>
        <begin position="1"/>
        <end position="22"/>
    </location>
</feature>
<dbReference type="AlphaFoldDB" id="A0A9P0Q2J7"/>
<feature type="region of interest" description="Disordered" evidence="6">
    <location>
        <begin position="347"/>
        <end position="374"/>
    </location>
</feature>
<dbReference type="OrthoDB" id="8186171at2759"/>
<dbReference type="SMART" id="SM01025">
    <property type="entry name" value="BEN"/>
    <property type="match status" value="1"/>
</dbReference>
<dbReference type="Gene3D" id="1.10.10.2590">
    <property type="entry name" value="BEN domain"/>
    <property type="match status" value="1"/>
</dbReference>
<reference evidence="8" key="1">
    <citation type="submission" date="2022-03" db="EMBL/GenBank/DDBJ databases">
        <authorList>
            <person name="Sayadi A."/>
        </authorList>
    </citation>
    <scope>NUCLEOTIDE SEQUENCE</scope>
</reference>
<feature type="compositionally biased region" description="Low complexity" evidence="6">
    <location>
        <begin position="221"/>
        <end position="234"/>
    </location>
</feature>
<dbReference type="PROSITE" id="PS51457">
    <property type="entry name" value="BEN"/>
    <property type="match status" value="1"/>
</dbReference>
<comment type="subcellular location">
    <subcellularLocation>
        <location evidence="1">Nucleus</location>
    </subcellularLocation>
</comment>
<dbReference type="EMBL" id="CAKOFQ010007792">
    <property type="protein sequence ID" value="CAH2008229.1"/>
    <property type="molecule type" value="Genomic_DNA"/>
</dbReference>
<dbReference type="InterPro" id="IPR018379">
    <property type="entry name" value="BEN_domain"/>
</dbReference>
<evidence type="ECO:0000256" key="2">
    <source>
        <dbReference type="ARBA" id="ARBA00022491"/>
    </source>
</evidence>
<accession>A0A9P0Q2J7</accession>
<dbReference type="Pfam" id="PF10523">
    <property type="entry name" value="BEN"/>
    <property type="match status" value="1"/>
</dbReference>
<dbReference type="Proteomes" id="UP001152888">
    <property type="component" value="Unassembled WGS sequence"/>
</dbReference>
<feature type="domain" description="BEN" evidence="7">
    <location>
        <begin position="249"/>
        <end position="346"/>
    </location>
</feature>
<dbReference type="GO" id="GO:0003677">
    <property type="term" value="F:DNA binding"/>
    <property type="evidence" value="ECO:0007669"/>
    <property type="project" value="InterPro"/>
</dbReference>
<organism evidence="8 9">
    <name type="scientific">Acanthoscelides obtectus</name>
    <name type="common">Bean weevil</name>
    <name type="synonym">Bruchus obtectus</name>
    <dbReference type="NCBI Taxonomy" id="200917"/>
    <lineage>
        <taxon>Eukaryota</taxon>
        <taxon>Metazoa</taxon>
        <taxon>Ecdysozoa</taxon>
        <taxon>Arthropoda</taxon>
        <taxon>Hexapoda</taxon>
        <taxon>Insecta</taxon>
        <taxon>Pterygota</taxon>
        <taxon>Neoptera</taxon>
        <taxon>Endopterygota</taxon>
        <taxon>Coleoptera</taxon>
        <taxon>Polyphaga</taxon>
        <taxon>Cucujiformia</taxon>
        <taxon>Chrysomeloidea</taxon>
        <taxon>Chrysomelidae</taxon>
        <taxon>Bruchinae</taxon>
        <taxon>Bruchini</taxon>
        <taxon>Acanthoscelides</taxon>
    </lineage>
</organism>
<dbReference type="InterPro" id="IPR037496">
    <property type="entry name" value="BEND6-like"/>
</dbReference>
<evidence type="ECO:0000259" key="7">
    <source>
        <dbReference type="PROSITE" id="PS51457"/>
    </source>
</evidence>
<keyword evidence="5" id="KW-0539">Nucleus</keyword>
<sequence>MASKKFMARRSQTNSENLADGLNNSPNCVDKFNDSASSVGSACLDESIKLVHMIIYIPYSDPGKEFEIVNQQELVNTWDTLERGTKVTAKYGSARVQGIVVTISEDRSYLERNFRGITETFREDLRSPTKSSRLLARKLIEGQIQGVQAEKRIEKHVIKVMDRGTQTEESGQGDDYETLKRKYRELKADLERFTNGMHDVQSNLDATMGTLRDISSKYGDASSPSPSRASNASPGQENGNHFKAKVQIGSNATKIDRTVYDAVNWSSYTAATRKLLITVFPRKVLATHSLTGRPSPAFVGLKEKKIRLDPEIVDDIVEIVTKKCKVPAPLVRSAITTKCADENKLYRKRVQKNSSSDSSQSDKDGKPAVTKNRL</sequence>
<keyword evidence="4" id="KW-0804">Transcription</keyword>
<keyword evidence="2" id="KW-0678">Repressor</keyword>
<dbReference type="GO" id="GO:0003714">
    <property type="term" value="F:transcription corepressor activity"/>
    <property type="evidence" value="ECO:0007669"/>
    <property type="project" value="InterPro"/>
</dbReference>
<dbReference type="PANTHER" id="PTHR35346">
    <property type="entry name" value="BEN DOMAIN-CONTAINING PROTEIN 6"/>
    <property type="match status" value="1"/>
</dbReference>
<evidence type="ECO:0000256" key="3">
    <source>
        <dbReference type="ARBA" id="ARBA00023015"/>
    </source>
</evidence>
<evidence type="ECO:0000313" key="8">
    <source>
        <dbReference type="EMBL" id="CAH2008229.1"/>
    </source>
</evidence>
<keyword evidence="3" id="KW-0805">Transcription regulation</keyword>
<protein>
    <recommendedName>
        <fullName evidence="7">BEN domain-containing protein</fullName>
    </recommendedName>
</protein>
<evidence type="ECO:0000256" key="5">
    <source>
        <dbReference type="ARBA" id="ARBA00023242"/>
    </source>
</evidence>
<feature type="compositionally biased region" description="Polar residues" evidence="6">
    <location>
        <begin position="10"/>
        <end position="22"/>
    </location>
</feature>
<dbReference type="GO" id="GO:0045666">
    <property type="term" value="P:positive regulation of neuron differentiation"/>
    <property type="evidence" value="ECO:0007669"/>
    <property type="project" value="InterPro"/>
</dbReference>
<evidence type="ECO:0000256" key="1">
    <source>
        <dbReference type="ARBA" id="ARBA00004123"/>
    </source>
</evidence>
<evidence type="ECO:0000313" key="9">
    <source>
        <dbReference type="Proteomes" id="UP001152888"/>
    </source>
</evidence>